<proteinExistence type="predicted"/>
<organism evidence="1 2">
    <name type="scientific">Bacillus phage Hakuna</name>
    <dbReference type="NCBI Taxonomy" id="1486659"/>
    <lineage>
        <taxon>Viruses</taxon>
        <taxon>Duplodnaviria</taxon>
        <taxon>Heunggongvirae</taxon>
        <taxon>Uroviricota</taxon>
        <taxon>Caudoviricetes</taxon>
        <taxon>Herelleviridae</taxon>
        <taxon>Bastillevirinae</taxon>
        <taxon>Wphvirus</taxon>
        <taxon>Wphvirus hakuna</taxon>
    </lineage>
</organism>
<accession>A0A024B102</accession>
<dbReference type="GeneID" id="19526286"/>
<keyword evidence="2" id="KW-1185">Reference proteome</keyword>
<reference evidence="2" key="1">
    <citation type="submission" date="2014-09" db="EMBL/GenBank/DDBJ databases">
        <authorList>
            <person name="Sauder A.B."/>
            <person name="McKenzie Q.R."/>
            <person name="Temple L.M."/>
            <person name="Alexis B.K."/>
            <person name="Al-Atrache Z."/>
            <person name="Lewis L.O."/>
            <person name="Loesser-Casey K.E."/>
            <person name="Mitchell K.J."/>
        </authorList>
    </citation>
    <scope>NUCLEOTIDE SEQUENCE [LARGE SCALE GENOMIC DNA]</scope>
</reference>
<protein>
    <submittedName>
        <fullName evidence="1">Uncharacterized protein</fullName>
    </submittedName>
</protein>
<dbReference type="EMBL" id="KJ489399">
    <property type="protein sequence ID" value="AHZ10304.1"/>
    <property type="molecule type" value="Genomic_DNA"/>
</dbReference>
<evidence type="ECO:0000313" key="2">
    <source>
        <dbReference type="Proteomes" id="UP000026900"/>
    </source>
</evidence>
<dbReference type="KEGG" id="vg:19526286"/>
<dbReference type="Proteomes" id="UP000026900">
    <property type="component" value="Segment"/>
</dbReference>
<name>A0A024B102_9CAUD</name>
<dbReference type="RefSeq" id="YP_009036735.1">
    <property type="nucleotide sequence ID" value="NC_024213.1"/>
</dbReference>
<evidence type="ECO:0000313" key="1">
    <source>
        <dbReference type="EMBL" id="AHZ10304.1"/>
    </source>
</evidence>
<sequence length="122" mass="14044">MTKVNEFHIVCDVLESDNLTVAMNDKGMTNIFMHVIFNEEPLTKHQLLSRVETLHLIKTLSICMYEDVHEEINKGYEIKDTVAIVSDAARKRAYIYIGVDAIALNRTTCRKFRDELERGLNA</sequence>